<dbReference type="AlphaFoldDB" id="A0AAE0E341"/>
<accession>A0AAE0E341</accession>
<evidence type="ECO:0000313" key="3">
    <source>
        <dbReference type="Proteomes" id="UP001281410"/>
    </source>
</evidence>
<evidence type="ECO:0000313" key="2">
    <source>
        <dbReference type="EMBL" id="KAK3204389.1"/>
    </source>
</evidence>
<dbReference type="EMBL" id="JANJYJ010000006">
    <property type="protein sequence ID" value="KAK3204389.1"/>
    <property type="molecule type" value="Genomic_DNA"/>
</dbReference>
<comment type="caution">
    <text evidence="2">The sequence shown here is derived from an EMBL/GenBank/DDBJ whole genome shotgun (WGS) entry which is preliminary data.</text>
</comment>
<reference evidence="2" key="1">
    <citation type="journal article" date="2023" name="Plant J.">
        <title>Genome sequences and population genomics provide insights into the demographic history, inbreeding, and mutation load of two 'living fossil' tree species of Dipteronia.</title>
        <authorList>
            <person name="Feng Y."/>
            <person name="Comes H.P."/>
            <person name="Chen J."/>
            <person name="Zhu S."/>
            <person name="Lu R."/>
            <person name="Zhang X."/>
            <person name="Li P."/>
            <person name="Qiu J."/>
            <person name="Olsen K.M."/>
            <person name="Qiu Y."/>
        </authorList>
    </citation>
    <scope>NUCLEOTIDE SEQUENCE</scope>
    <source>
        <strain evidence="2">NBL</strain>
    </source>
</reference>
<organism evidence="2 3">
    <name type="scientific">Dipteronia sinensis</name>
    <dbReference type="NCBI Taxonomy" id="43782"/>
    <lineage>
        <taxon>Eukaryota</taxon>
        <taxon>Viridiplantae</taxon>
        <taxon>Streptophyta</taxon>
        <taxon>Embryophyta</taxon>
        <taxon>Tracheophyta</taxon>
        <taxon>Spermatophyta</taxon>
        <taxon>Magnoliopsida</taxon>
        <taxon>eudicotyledons</taxon>
        <taxon>Gunneridae</taxon>
        <taxon>Pentapetalae</taxon>
        <taxon>rosids</taxon>
        <taxon>malvids</taxon>
        <taxon>Sapindales</taxon>
        <taxon>Sapindaceae</taxon>
        <taxon>Hippocastanoideae</taxon>
        <taxon>Acereae</taxon>
        <taxon>Dipteronia</taxon>
    </lineage>
</organism>
<dbReference type="PANTHER" id="PTHR33710">
    <property type="entry name" value="BNAC02G09200D PROTEIN"/>
    <property type="match status" value="1"/>
</dbReference>
<gene>
    <name evidence="2" type="ORF">Dsin_018435</name>
</gene>
<dbReference type="Proteomes" id="UP001281410">
    <property type="component" value="Unassembled WGS sequence"/>
</dbReference>
<feature type="compositionally biased region" description="Polar residues" evidence="1">
    <location>
        <begin position="49"/>
        <end position="73"/>
    </location>
</feature>
<dbReference type="Gene3D" id="3.60.10.10">
    <property type="entry name" value="Endonuclease/exonuclease/phosphatase"/>
    <property type="match status" value="1"/>
</dbReference>
<evidence type="ECO:0000256" key="1">
    <source>
        <dbReference type="SAM" id="MobiDB-lite"/>
    </source>
</evidence>
<dbReference type="PANTHER" id="PTHR33710:SF77">
    <property type="entry name" value="DNASE I-LIKE SUPERFAMILY PROTEIN"/>
    <property type="match status" value="1"/>
</dbReference>
<keyword evidence="3" id="KW-1185">Reference proteome</keyword>
<protein>
    <recommendedName>
        <fullName evidence="4">Reverse transcriptase</fullName>
    </recommendedName>
</protein>
<sequence>MADDIADEMVGISEPLEGSVKKKGSLYGSWLIVSYGKSNNRNIKGRNGRVNTGNNSSSKQNDFNGKPGVNSSEPIGKEESRVLNKNSIGHARKEKSVLAEITNQGKKLNREPSLSDNGELVSASVIRQVHKEVTNFVTKSGGSQATSEMYVNKPVMQNDNSFEVVAFELAEAMAMVSELLWSYLDSIKGCFHMLWLIAGDFNEITSCDEKRSGRPTYSNSGFANWIYRNELVDMGFIGPRFTWMNKRGIKEEIWERLDRALCSMEWRLHYFEGFVKHLPTMFSDHCPVLIQLQSTHIPISMSKPFRFEAMWLKNKEFDEIISNNWSGKDDINTVKLQNLTKFLQKWNKEKFGNIFVKKRKLLARIGCIQRCLSDRNTKFFHLSTIIKRRGNKLEGLKRDDGNWDEEISDIKEVAVNYLKTLFAVKDNQGVYSDLPMLFPRLNNNELVSLSMDICEQDVKQSLFGIGGLKAPGLDGYPAIFIQNYWSCCKNDLISLTVVCFLKGCVPDDINQPSFLLSLKSSIPLV</sequence>
<name>A0AAE0E341_9ROSI</name>
<evidence type="ECO:0008006" key="4">
    <source>
        <dbReference type="Google" id="ProtNLM"/>
    </source>
</evidence>
<proteinExistence type="predicted"/>
<feature type="region of interest" description="Disordered" evidence="1">
    <location>
        <begin position="41"/>
        <end position="89"/>
    </location>
</feature>
<dbReference type="InterPro" id="IPR036691">
    <property type="entry name" value="Endo/exonu/phosph_ase_sf"/>
</dbReference>
<dbReference type="SUPFAM" id="SSF56219">
    <property type="entry name" value="DNase I-like"/>
    <property type="match status" value="1"/>
</dbReference>